<dbReference type="EnsemblMetazoa" id="CJA39822.1">
    <property type="protein sequence ID" value="CJA39822.1"/>
    <property type="gene ID" value="WBGene00215670"/>
</dbReference>
<dbReference type="Gene3D" id="3.30.420.10">
    <property type="entry name" value="Ribonuclease H-like superfamily/Ribonuclease H"/>
    <property type="match status" value="1"/>
</dbReference>
<sequence>MCRLCTTCYVDLTDTGKRRWSSISYVIQKDDRMDFQVERRETVDWKLLPILTTFTTNLYCKQLTTVTEKIKGNIKRVDFLYDNARRHVAKMTRQKIQELL</sequence>
<dbReference type="AlphaFoldDB" id="A0A8R1ET14"/>
<dbReference type="InterPro" id="IPR036397">
    <property type="entry name" value="RNaseH_sf"/>
</dbReference>
<dbReference type="Proteomes" id="UP000005237">
    <property type="component" value="Unassembled WGS sequence"/>
</dbReference>
<dbReference type="GO" id="GO:0003676">
    <property type="term" value="F:nucleic acid binding"/>
    <property type="evidence" value="ECO:0007669"/>
    <property type="project" value="InterPro"/>
</dbReference>
<evidence type="ECO:0000313" key="1">
    <source>
        <dbReference type="EnsemblMetazoa" id="CJA39822.1"/>
    </source>
</evidence>
<organism evidence="1 2">
    <name type="scientific">Caenorhabditis japonica</name>
    <dbReference type="NCBI Taxonomy" id="281687"/>
    <lineage>
        <taxon>Eukaryota</taxon>
        <taxon>Metazoa</taxon>
        <taxon>Ecdysozoa</taxon>
        <taxon>Nematoda</taxon>
        <taxon>Chromadorea</taxon>
        <taxon>Rhabditida</taxon>
        <taxon>Rhabditina</taxon>
        <taxon>Rhabditomorpha</taxon>
        <taxon>Rhabditoidea</taxon>
        <taxon>Rhabditidae</taxon>
        <taxon>Peloderinae</taxon>
        <taxon>Caenorhabditis</taxon>
    </lineage>
</organism>
<name>A0A8R1ET14_CAEJA</name>
<accession>A0A8R1ET14</accession>
<reference evidence="2" key="1">
    <citation type="submission" date="2010-08" db="EMBL/GenBank/DDBJ databases">
        <authorList>
            <consortium name="Caenorhabditis japonica Sequencing Consortium"/>
            <person name="Wilson R.K."/>
        </authorList>
    </citation>
    <scope>NUCLEOTIDE SEQUENCE [LARGE SCALE GENOMIC DNA]</scope>
    <source>
        <strain evidence="2">DF5081</strain>
    </source>
</reference>
<protein>
    <recommendedName>
        <fullName evidence="3">Histone-lysine N-methyltransferase SETMAR</fullName>
    </recommendedName>
</protein>
<reference evidence="1" key="2">
    <citation type="submission" date="2022-06" db="UniProtKB">
        <authorList>
            <consortium name="EnsemblMetazoa"/>
        </authorList>
    </citation>
    <scope>IDENTIFICATION</scope>
    <source>
        <strain evidence="1">DF5081</strain>
    </source>
</reference>
<evidence type="ECO:0008006" key="3">
    <source>
        <dbReference type="Google" id="ProtNLM"/>
    </source>
</evidence>
<evidence type="ECO:0000313" key="2">
    <source>
        <dbReference type="Proteomes" id="UP000005237"/>
    </source>
</evidence>
<keyword evidence="2" id="KW-1185">Reference proteome</keyword>
<proteinExistence type="predicted"/>